<dbReference type="PANTHER" id="PTHR36927">
    <property type="entry name" value="BLR4337 PROTEIN"/>
    <property type="match status" value="1"/>
</dbReference>
<dbReference type="InterPro" id="IPR002656">
    <property type="entry name" value="Acyl_transf_3_dom"/>
</dbReference>
<feature type="transmembrane region" description="Helical" evidence="2">
    <location>
        <begin position="179"/>
        <end position="198"/>
    </location>
</feature>
<dbReference type="RefSeq" id="WP_186776244.1">
    <property type="nucleotide sequence ID" value="NZ_SJPX01000003.1"/>
</dbReference>
<dbReference type="AlphaFoldDB" id="A0A5C6EQL1"/>
<name>A0A5C6EQL1_9BACT</name>
<feature type="compositionally biased region" description="Basic and acidic residues" evidence="1">
    <location>
        <begin position="480"/>
        <end position="495"/>
    </location>
</feature>
<keyword evidence="2" id="KW-0812">Transmembrane</keyword>
<evidence type="ECO:0000313" key="4">
    <source>
        <dbReference type="EMBL" id="TWU51342.1"/>
    </source>
</evidence>
<dbReference type="InterPro" id="IPR050623">
    <property type="entry name" value="Glucan_succinyl_AcylTrfase"/>
</dbReference>
<feature type="transmembrane region" description="Helical" evidence="2">
    <location>
        <begin position="126"/>
        <end position="150"/>
    </location>
</feature>
<feature type="transmembrane region" description="Helical" evidence="2">
    <location>
        <begin position="84"/>
        <end position="106"/>
    </location>
</feature>
<evidence type="ECO:0000256" key="1">
    <source>
        <dbReference type="SAM" id="MobiDB-lite"/>
    </source>
</evidence>
<feature type="region of interest" description="Disordered" evidence="1">
    <location>
        <begin position="472"/>
        <end position="495"/>
    </location>
</feature>
<keyword evidence="5" id="KW-1185">Reference proteome</keyword>
<organism evidence="4 5">
    <name type="scientific">Rubripirellula reticaptiva</name>
    <dbReference type="NCBI Taxonomy" id="2528013"/>
    <lineage>
        <taxon>Bacteria</taxon>
        <taxon>Pseudomonadati</taxon>
        <taxon>Planctomycetota</taxon>
        <taxon>Planctomycetia</taxon>
        <taxon>Pirellulales</taxon>
        <taxon>Pirellulaceae</taxon>
        <taxon>Rubripirellula</taxon>
    </lineage>
</organism>
<feature type="domain" description="Acyltransferase 3" evidence="3">
    <location>
        <begin position="40"/>
        <end position="422"/>
    </location>
</feature>
<keyword evidence="2" id="KW-1133">Transmembrane helix</keyword>
<protein>
    <submittedName>
        <fullName evidence="4">Glucans biosynthesis protein</fullName>
    </submittedName>
</protein>
<keyword evidence="2" id="KW-0472">Membrane</keyword>
<comment type="caution">
    <text evidence="4">The sequence shown here is derived from an EMBL/GenBank/DDBJ whole genome shotgun (WGS) entry which is preliminary data.</text>
</comment>
<accession>A0A5C6EQL1</accession>
<reference evidence="4 5" key="1">
    <citation type="submission" date="2019-02" db="EMBL/GenBank/DDBJ databases">
        <title>Deep-cultivation of Planctomycetes and their phenomic and genomic characterization uncovers novel biology.</title>
        <authorList>
            <person name="Wiegand S."/>
            <person name="Jogler M."/>
            <person name="Boedeker C."/>
            <person name="Pinto D."/>
            <person name="Vollmers J."/>
            <person name="Rivas-Marin E."/>
            <person name="Kohn T."/>
            <person name="Peeters S.H."/>
            <person name="Heuer A."/>
            <person name="Rast P."/>
            <person name="Oberbeckmann S."/>
            <person name="Bunk B."/>
            <person name="Jeske O."/>
            <person name="Meyerdierks A."/>
            <person name="Storesund J.E."/>
            <person name="Kallscheuer N."/>
            <person name="Luecker S."/>
            <person name="Lage O.M."/>
            <person name="Pohl T."/>
            <person name="Merkel B.J."/>
            <person name="Hornburger P."/>
            <person name="Mueller R.-W."/>
            <person name="Bruemmer F."/>
            <person name="Labrenz M."/>
            <person name="Spormann A.M."/>
            <person name="Op Den Camp H."/>
            <person name="Overmann J."/>
            <person name="Amann R."/>
            <person name="Jetten M.S.M."/>
            <person name="Mascher T."/>
            <person name="Medema M.H."/>
            <person name="Devos D.P."/>
            <person name="Kaster A.-K."/>
            <person name="Ovreas L."/>
            <person name="Rohde M."/>
            <person name="Galperin M.Y."/>
            <person name="Jogler C."/>
        </authorList>
    </citation>
    <scope>NUCLEOTIDE SEQUENCE [LARGE SCALE GENOMIC DNA]</scope>
    <source>
        <strain evidence="4 5">Poly59</strain>
    </source>
</reference>
<proteinExistence type="predicted"/>
<gene>
    <name evidence="4" type="ORF">Poly59_29340</name>
</gene>
<feature type="transmembrane region" description="Helical" evidence="2">
    <location>
        <begin position="219"/>
        <end position="240"/>
    </location>
</feature>
<dbReference type="PANTHER" id="PTHR36927:SF1">
    <property type="entry name" value="MDO-LIKE PROTEIN"/>
    <property type="match status" value="1"/>
</dbReference>
<dbReference type="GO" id="GO:0016747">
    <property type="term" value="F:acyltransferase activity, transferring groups other than amino-acyl groups"/>
    <property type="evidence" value="ECO:0007669"/>
    <property type="project" value="InterPro"/>
</dbReference>
<evidence type="ECO:0000256" key="2">
    <source>
        <dbReference type="SAM" id="Phobius"/>
    </source>
</evidence>
<feature type="transmembrane region" description="Helical" evidence="2">
    <location>
        <begin position="406"/>
        <end position="427"/>
    </location>
</feature>
<dbReference type="Proteomes" id="UP000317977">
    <property type="component" value="Unassembled WGS sequence"/>
</dbReference>
<feature type="transmembrane region" description="Helical" evidence="2">
    <location>
        <begin position="338"/>
        <end position="360"/>
    </location>
</feature>
<evidence type="ECO:0000313" key="5">
    <source>
        <dbReference type="Proteomes" id="UP000317977"/>
    </source>
</evidence>
<feature type="transmembrane region" description="Helical" evidence="2">
    <location>
        <begin position="367"/>
        <end position="386"/>
    </location>
</feature>
<dbReference type="Pfam" id="PF01757">
    <property type="entry name" value="Acyl_transf_3"/>
    <property type="match status" value="1"/>
</dbReference>
<evidence type="ECO:0000259" key="3">
    <source>
        <dbReference type="Pfam" id="PF01757"/>
    </source>
</evidence>
<feature type="transmembrane region" description="Helical" evidence="2">
    <location>
        <begin position="260"/>
        <end position="278"/>
    </location>
</feature>
<dbReference type="EMBL" id="SJPX01000003">
    <property type="protein sequence ID" value="TWU51342.1"/>
    <property type="molecule type" value="Genomic_DNA"/>
</dbReference>
<feature type="transmembrane region" description="Helical" evidence="2">
    <location>
        <begin position="290"/>
        <end position="309"/>
    </location>
</feature>
<sequence>MDSTQNPTTDPQRLALPIKPVSESLKQSAGTCSAGTSTLAGIDSVRAAAAVGVVALHAGAPYLKNPMPGLAWSIRDQSSSVVDFAFWSIELVIMPVFLVIAGFFAWQSLSRSTPVAMVKTRSKRLLIPLAFAMVVVLPLDLYAWVLGWVAEGWVEPVKLRSLKFDGVIDQNLWGLSHLWFLQYLFLYILVLAVGKHVANRRRERTRSHSISHLGQGPAARPSLFWTLSVGWFVVAAVVVWLRPHVVWGFQHAFFPVPSKWLYHGLFFAAGVGLAIGDPKMLRLSAVAPRLVIPCLMLGVATVSLGQWHLGRWQQAQNETLAAVDGQASVTSNLFAEPMLAVMTPFAALAITLAMIGVSVAKIRQVPVAIEYLAAASFWVYLVHHPILGLVHVDLKWFAGDAISPALKAFAACVVSLTVSLLTFEALVRKTQFGRMLGMNYSLRTSEQPAGANTAIGAGNIDVISIEFGQTGAGSAARHSTPTDDRGDQHQPRRAA</sequence>